<evidence type="ECO:0000313" key="5">
    <source>
        <dbReference type="Proteomes" id="UP000221024"/>
    </source>
</evidence>
<dbReference type="GO" id="GO:1904047">
    <property type="term" value="F:S-adenosyl-L-methionine binding"/>
    <property type="evidence" value="ECO:0007669"/>
    <property type="project" value="TreeGrafter"/>
</dbReference>
<reference evidence="4 5" key="1">
    <citation type="submission" date="2017-10" db="EMBL/GenBank/DDBJ databases">
        <title>Draft genome of Longimonas halophila.</title>
        <authorList>
            <person name="Goh K.M."/>
            <person name="Shamsir M.S."/>
            <person name="Lim S.W."/>
        </authorList>
    </citation>
    <scope>NUCLEOTIDE SEQUENCE [LARGE SCALE GENOMIC DNA]</scope>
    <source>
        <strain evidence="4 5">KCTC 42399</strain>
    </source>
</reference>
<keyword evidence="3" id="KW-0949">S-adenosyl-L-methionine</keyword>
<accession>A0A2H3NT20</accession>
<evidence type="ECO:0000313" key="4">
    <source>
        <dbReference type="EMBL" id="PEN06977.1"/>
    </source>
</evidence>
<organism evidence="4 5">
    <name type="scientific">Longimonas halophila</name>
    <dbReference type="NCBI Taxonomy" id="1469170"/>
    <lineage>
        <taxon>Bacteria</taxon>
        <taxon>Pseudomonadati</taxon>
        <taxon>Rhodothermota</taxon>
        <taxon>Rhodothermia</taxon>
        <taxon>Rhodothermales</taxon>
        <taxon>Salisaetaceae</taxon>
        <taxon>Longimonas</taxon>
    </lineage>
</organism>
<dbReference type="Proteomes" id="UP000221024">
    <property type="component" value="Unassembled WGS sequence"/>
</dbReference>
<dbReference type="GO" id="GO:0009307">
    <property type="term" value="P:DNA restriction-modification system"/>
    <property type="evidence" value="ECO:0007669"/>
    <property type="project" value="InterPro"/>
</dbReference>
<dbReference type="InterPro" id="IPR029063">
    <property type="entry name" value="SAM-dependent_MTases_sf"/>
</dbReference>
<evidence type="ECO:0000256" key="2">
    <source>
        <dbReference type="ARBA" id="ARBA00022679"/>
    </source>
</evidence>
<keyword evidence="1 4" id="KW-0489">Methyltransferase</keyword>
<keyword evidence="2 4" id="KW-0808">Transferase</keyword>
<dbReference type="PRINTS" id="PR00505">
    <property type="entry name" value="D12N6MTFRASE"/>
</dbReference>
<sequence>MPKTLFDDVEYTLPNVAKVPLYSPFRYPGGKSRWYFYIKQWILSTQPSVFVEPFAGGAHAGLAVAIEPWAHTIVDEVILVEVDENVSAVWKTIFSDEVDWLLDRIQSFEMSRAAAEGAIEAKDQSVRDRAFAMIVHNRVSRGGITAPGAGWVKKGENGKGLSSRWYAKTLVQRIQKIADFRSRVTFVEGDAFNVFPDHVGAQEALFIDPPYPKAGGRLYEHSDVDHDEIFRYAASAEGTVLLTYDNSEHVQALVNAHGFDSEELIVSTTHHTRKTELLIGKDLTWLRSMDPSM</sequence>
<evidence type="ECO:0000256" key="1">
    <source>
        <dbReference type="ARBA" id="ARBA00022603"/>
    </source>
</evidence>
<protein>
    <submittedName>
        <fullName evidence="4">DNA methyltransferase</fullName>
    </submittedName>
</protein>
<dbReference type="SUPFAM" id="SSF53335">
    <property type="entry name" value="S-adenosyl-L-methionine-dependent methyltransferases"/>
    <property type="match status" value="1"/>
</dbReference>
<evidence type="ECO:0000256" key="3">
    <source>
        <dbReference type="ARBA" id="ARBA00022691"/>
    </source>
</evidence>
<keyword evidence="5" id="KW-1185">Reference proteome</keyword>
<dbReference type="PANTHER" id="PTHR30481">
    <property type="entry name" value="DNA ADENINE METHYLASE"/>
    <property type="match status" value="1"/>
</dbReference>
<dbReference type="EMBL" id="PDEP01000006">
    <property type="protein sequence ID" value="PEN06977.1"/>
    <property type="molecule type" value="Genomic_DNA"/>
</dbReference>
<comment type="caution">
    <text evidence="4">The sequence shown here is derived from an EMBL/GenBank/DDBJ whole genome shotgun (WGS) entry which is preliminary data.</text>
</comment>
<dbReference type="PANTHER" id="PTHR30481:SF2">
    <property type="entry name" value="SITE-SPECIFIC DNA-METHYLTRANSFERASE (ADENINE-SPECIFIC)"/>
    <property type="match status" value="1"/>
</dbReference>
<dbReference type="InterPro" id="IPR012327">
    <property type="entry name" value="MeTrfase_D12"/>
</dbReference>
<dbReference type="GO" id="GO:0043565">
    <property type="term" value="F:sequence-specific DNA binding"/>
    <property type="evidence" value="ECO:0007669"/>
    <property type="project" value="TreeGrafter"/>
</dbReference>
<dbReference type="GO" id="GO:0006298">
    <property type="term" value="P:mismatch repair"/>
    <property type="evidence" value="ECO:0007669"/>
    <property type="project" value="TreeGrafter"/>
</dbReference>
<name>A0A2H3NT20_9BACT</name>
<dbReference type="GO" id="GO:0032259">
    <property type="term" value="P:methylation"/>
    <property type="evidence" value="ECO:0007669"/>
    <property type="project" value="UniProtKB-KW"/>
</dbReference>
<dbReference type="OrthoDB" id="9805629at2"/>
<dbReference type="RefSeq" id="WP_141491614.1">
    <property type="nucleotide sequence ID" value="NZ_PDEP01000006.1"/>
</dbReference>
<dbReference type="Gene3D" id="3.40.50.150">
    <property type="entry name" value="Vaccinia Virus protein VP39"/>
    <property type="match status" value="2"/>
</dbReference>
<dbReference type="AlphaFoldDB" id="A0A2H3NT20"/>
<proteinExistence type="predicted"/>
<dbReference type="GO" id="GO:0009007">
    <property type="term" value="F:site-specific DNA-methyltransferase (adenine-specific) activity"/>
    <property type="evidence" value="ECO:0007669"/>
    <property type="project" value="UniProtKB-EC"/>
</dbReference>
<gene>
    <name evidence="4" type="ORF">CRI93_07495</name>
</gene>